<evidence type="ECO:0000313" key="4">
    <source>
        <dbReference type="Proteomes" id="UP001596958"/>
    </source>
</evidence>
<dbReference type="GO" id="GO:0008233">
    <property type="term" value="F:peptidase activity"/>
    <property type="evidence" value="ECO:0007669"/>
    <property type="project" value="UniProtKB-KW"/>
</dbReference>
<feature type="signal peptide" evidence="1">
    <location>
        <begin position="1"/>
        <end position="25"/>
    </location>
</feature>
<dbReference type="RefSeq" id="WP_377100822.1">
    <property type="nucleotide sequence ID" value="NZ_JBHTHU010000009.1"/>
</dbReference>
<dbReference type="GO" id="GO:0006508">
    <property type="term" value="P:proteolysis"/>
    <property type="evidence" value="ECO:0007669"/>
    <property type="project" value="UniProtKB-KW"/>
</dbReference>
<keyword evidence="1" id="KW-0732">Signal</keyword>
<name>A0ABW2Z2U3_9SPHI</name>
<gene>
    <name evidence="3" type="ORF">ACFQZS_12790</name>
</gene>
<dbReference type="PROSITE" id="PS50106">
    <property type="entry name" value="PDZ"/>
    <property type="match status" value="1"/>
</dbReference>
<dbReference type="InterPro" id="IPR036034">
    <property type="entry name" value="PDZ_sf"/>
</dbReference>
<protein>
    <submittedName>
        <fullName evidence="3">Aspartyl protease family protein</fullName>
    </submittedName>
</protein>
<feature type="domain" description="PDZ" evidence="2">
    <location>
        <begin position="322"/>
        <end position="392"/>
    </location>
</feature>
<dbReference type="Pfam" id="PF17820">
    <property type="entry name" value="PDZ_6"/>
    <property type="match status" value="1"/>
</dbReference>
<accession>A0ABW2Z2U3</accession>
<dbReference type="InterPro" id="IPR001478">
    <property type="entry name" value="PDZ"/>
</dbReference>
<keyword evidence="3" id="KW-0645">Protease</keyword>
<sequence>MSRAVKYNTLLFLLTLICCASSAWAQQFDIIGKKNRVSINFKLIRSMVVVPLKINSKGPYNFILDTGVGLMLITDHKLIDSLNIANKRTITIAGLGERDNYEAVIAPLVNIDIAGKLVSRDVSAAILKEDFFGLSNYAGIPIHGLLGADFFKKLAVKISFVDSTLVITRPGGMHIFRGAEKIPITVEEGKPYIKTQVTLTNGNKKTNKLLVDLGAGHPVSLEKITTLPQKSIKANLGVGLNGLIDGHLGRISSIALGKYNINSVIASFPSDDPSFKISVQRDGSIGVGILKRFDIIFDYQNNLMYLKSNMYFKLPFEHDMTGISYHANGENFEHLIVEKVDEGSVAEEMGIQVEDEIVSINLKPVGKMNMQQIDDLLKSRDGRTLLLELYRDKTTERVLLTLKRRI</sequence>
<dbReference type="Gene3D" id="2.40.70.10">
    <property type="entry name" value="Acid Proteases"/>
    <property type="match status" value="2"/>
</dbReference>
<reference evidence="4" key="1">
    <citation type="journal article" date="2019" name="Int. J. Syst. Evol. Microbiol.">
        <title>The Global Catalogue of Microorganisms (GCM) 10K type strain sequencing project: providing services to taxonomists for standard genome sequencing and annotation.</title>
        <authorList>
            <consortium name="The Broad Institute Genomics Platform"/>
            <consortium name="The Broad Institute Genome Sequencing Center for Infectious Disease"/>
            <person name="Wu L."/>
            <person name="Ma J."/>
        </authorList>
    </citation>
    <scope>NUCLEOTIDE SEQUENCE [LARGE SCALE GENOMIC DNA]</scope>
    <source>
        <strain evidence="4">CCUG 63418</strain>
    </source>
</reference>
<dbReference type="Pfam" id="PF13650">
    <property type="entry name" value="Asp_protease_2"/>
    <property type="match status" value="1"/>
</dbReference>
<evidence type="ECO:0000256" key="1">
    <source>
        <dbReference type="SAM" id="SignalP"/>
    </source>
</evidence>
<dbReference type="EMBL" id="JBHTHU010000009">
    <property type="protein sequence ID" value="MFD0751025.1"/>
    <property type="molecule type" value="Genomic_DNA"/>
</dbReference>
<organism evidence="3 4">
    <name type="scientific">Mucilaginibacter calamicampi</name>
    <dbReference type="NCBI Taxonomy" id="1302352"/>
    <lineage>
        <taxon>Bacteria</taxon>
        <taxon>Pseudomonadati</taxon>
        <taxon>Bacteroidota</taxon>
        <taxon>Sphingobacteriia</taxon>
        <taxon>Sphingobacteriales</taxon>
        <taxon>Sphingobacteriaceae</taxon>
        <taxon>Mucilaginibacter</taxon>
    </lineage>
</organism>
<evidence type="ECO:0000313" key="3">
    <source>
        <dbReference type="EMBL" id="MFD0751025.1"/>
    </source>
</evidence>
<keyword evidence="4" id="KW-1185">Reference proteome</keyword>
<feature type="chain" id="PRO_5046872559" evidence="1">
    <location>
        <begin position="26"/>
        <end position="406"/>
    </location>
</feature>
<dbReference type="SUPFAM" id="SSF50156">
    <property type="entry name" value="PDZ domain-like"/>
    <property type="match status" value="1"/>
</dbReference>
<dbReference type="Proteomes" id="UP001596958">
    <property type="component" value="Unassembled WGS sequence"/>
</dbReference>
<evidence type="ECO:0000259" key="2">
    <source>
        <dbReference type="PROSITE" id="PS50106"/>
    </source>
</evidence>
<comment type="caution">
    <text evidence="3">The sequence shown here is derived from an EMBL/GenBank/DDBJ whole genome shotgun (WGS) entry which is preliminary data.</text>
</comment>
<dbReference type="InterPro" id="IPR041489">
    <property type="entry name" value="PDZ_6"/>
</dbReference>
<keyword evidence="3" id="KW-0378">Hydrolase</keyword>
<dbReference type="SMART" id="SM00228">
    <property type="entry name" value="PDZ"/>
    <property type="match status" value="1"/>
</dbReference>
<dbReference type="Gene3D" id="2.30.42.10">
    <property type="match status" value="1"/>
</dbReference>
<proteinExistence type="predicted"/>
<dbReference type="InterPro" id="IPR021109">
    <property type="entry name" value="Peptidase_aspartic_dom_sf"/>
</dbReference>